<accession>A0A9X9LI21</accession>
<proteinExistence type="predicted"/>
<sequence>MPGHGGSDGGFSEAWPAHHVTDRCLPLCCRAWACPWGSLGRGGPVPSTPGTGPPRWAAYEEPGSFPPSVYPRTTSASHTPWCRSNRTSSRWAASSTASRVLVWTRSPRACSPSTSSRGRCS</sequence>
<name>A0A9X9LI21_GULGU</name>
<evidence type="ECO:0000313" key="1">
    <source>
        <dbReference type="EMBL" id="VCW68737.1"/>
    </source>
</evidence>
<protein>
    <submittedName>
        <fullName evidence="1">Uncharacterized protein</fullName>
    </submittedName>
</protein>
<gene>
    <name evidence="1" type="ORF">BN2614_LOCUS1</name>
</gene>
<dbReference type="Proteomes" id="UP000269945">
    <property type="component" value="Unassembled WGS sequence"/>
</dbReference>
<organism evidence="1 2">
    <name type="scientific">Gulo gulo</name>
    <name type="common">Wolverine</name>
    <name type="synonym">Gluton</name>
    <dbReference type="NCBI Taxonomy" id="48420"/>
    <lineage>
        <taxon>Eukaryota</taxon>
        <taxon>Metazoa</taxon>
        <taxon>Chordata</taxon>
        <taxon>Craniata</taxon>
        <taxon>Vertebrata</taxon>
        <taxon>Euteleostomi</taxon>
        <taxon>Mammalia</taxon>
        <taxon>Eutheria</taxon>
        <taxon>Laurasiatheria</taxon>
        <taxon>Carnivora</taxon>
        <taxon>Caniformia</taxon>
        <taxon>Musteloidea</taxon>
        <taxon>Mustelidae</taxon>
        <taxon>Guloninae</taxon>
        <taxon>Gulo</taxon>
    </lineage>
</organism>
<keyword evidence="2" id="KW-1185">Reference proteome</keyword>
<evidence type="ECO:0000313" key="2">
    <source>
        <dbReference type="Proteomes" id="UP000269945"/>
    </source>
</evidence>
<dbReference type="EMBL" id="CYRY02004215">
    <property type="protein sequence ID" value="VCW68737.1"/>
    <property type="molecule type" value="Genomic_DNA"/>
</dbReference>
<dbReference type="AlphaFoldDB" id="A0A9X9LI21"/>
<comment type="caution">
    <text evidence="1">The sequence shown here is derived from an EMBL/GenBank/DDBJ whole genome shotgun (WGS) entry which is preliminary data.</text>
</comment>
<reference evidence="1 2" key="1">
    <citation type="submission" date="2018-10" db="EMBL/GenBank/DDBJ databases">
        <authorList>
            <person name="Ekblom R."/>
            <person name="Jareborg N."/>
        </authorList>
    </citation>
    <scope>NUCLEOTIDE SEQUENCE [LARGE SCALE GENOMIC DNA]</scope>
    <source>
        <tissue evidence="1">Muscle</tissue>
    </source>
</reference>